<gene>
    <name evidence="1" type="ORF">BDW59DRAFT_114007</name>
</gene>
<evidence type="ECO:0000313" key="1">
    <source>
        <dbReference type="EMBL" id="KAL2820575.1"/>
    </source>
</evidence>
<sequence>MVQEQLLVRPKSPLEALPAEIIQEIFLRCVEINLPRASIHIARALSNKVIYTWLIRLAFTGLKGGDTGSFLKARHFLPPHDVVARLREAERTGLRTQILDCRWCSLSLIRKCQMQFLRHVLRYKCQDLEFPTETLGRIAGIELRFDNLNVYDTAAEGYPNNGDIVLRASRPQYNVGDPICDQRIAVWFNIGIVQIQKIRNHQAEETITFELPWCQGSYLPDKLLCSPWTEAKLEFLQLLSTKAFLDRDDTCPRATRALRQVIRERDFATFVRLLDLYVRIKCYSFPVRWPSSNAVFRAALRHADVQDDPFVRLLVEERWDYIKPDDFWLKGKLLSKMGLTWCYCEHRRIHLGSRRLWKNNYHLDCLGLELCCSPH</sequence>
<accession>A0ABR4HYS1</accession>
<dbReference type="EMBL" id="JBFXLS010000069">
    <property type="protein sequence ID" value="KAL2820575.1"/>
    <property type="molecule type" value="Genomic_DNA"/>
</dbReference>
<reference evidence="1 2" key="1">
    <citation type="submission" date="2024-07" db="EMBL/GenBank/DDBJ databases">
        <title>Section-level genome sequencing and comparative genomics of Aspergillus sections Usti and Cavernicolus.</title>
        <authorList>
            <consortium name="Lawrence Berkeley National Laboratory"/>
            <person name="Nybo J.L."/>
            <person name="Vesth T.C."/>
            <person name="Theobald S."/>
            <person name="Frisvad J.C."/>
            <person name="Larsen T.O."/>
            <person name="Kjaerboelling I."/>
            <person name="Rothschild-Mancinelli K."/>
            <person name="Lyhne E.K."/>
            <person name="Kogle M.E."/>
            <person name="Barry K."/>
            <person name="Clum A."/>
            <person name="Na H."/>
            <person name="Ledsgaard L."/>
            <person name="Lin J."/>
            <person name="Lipzen A."/>
            <person name="Kuo A."/>
            <person name="Riley R."/>
            <person name="Mondo S."/>
            <person name="LaButti K."/>
            <person name="Haridas S."/>
            <person name="Pangalinan J."/>
            <person name="Salamov A.A."/>
            <person name="Simmons B.A."/>
            <person name="Magnuson J.K."/>
            <person name="Chen J."/>
            <person name="Drula E."/>
            <person name="Henrissat B."/>
            <person name="Wiebenga A."/>
            <person name="Lubbers R.J."/>
            <person name="Gomes A.C."/>
            <person name="Makela M.R."/>
            <person name="Stajich J."/>
            <person name="Grigoriev I.V."/>
            <person name="Mortensen U.H."/>
            <person name="De vries R.P."/>
            <person name="Baker S.E."/>
            <person name="Andersen M.R."/>
        </authorList>
    </citation>
    <scope>NUCLEOTIDE SEQUENCE [LARGE SCALE GENOMIC DNA]</scope>
    <source>
        <strain evidence="1 2">CBS 600.67</strain>
    </source>
</reference>
<keyword evidence="2" id="KW-1185">Reference proteome</keyword>
<name>A0ABR4HYS1_9EURO</name>
<comment type="caution">
    <text evidence="1">The sequence shown here is derived from an EMBL/GenBank/DDBJ whole genome shotgun (WGS) entry which is preliminary data.</text>
</comment>
<organism evidence="1 2">
    <name type="scientific">Aspergillus cavernicola</name>
    <dbReference type="NCBI Taxonomy" id="176166"/>
    <lineage>
        <taxon>Eukaryota</taxon>
        <taxon>Fungi</taxon>
        <taxon>Dikarya</taxon>
        <taxon>Ascomycota</taxon>
        <taxon>Pezizomycotina</taxon>
        <taxon>Eurotiomycetes</taxon>
        <taxon>Eurotiomycetidae</taxon>
        <taxon>Eurotiales</taxon>
        <taxon>Aspergillaceae</taxon>
        <taxon>Aspergillus</taxon>
        <taxon>Aspergillus subgen. Nidulantes</taxon>
    </lineage>
</organism>
<evidence type="ECO:0008006" key="3">
    <source>
        <dbReference type="Google" id="ProtNLM"/>
    </source>
</evidence>
<protein>
    <recommendedName>
        <fullName evidence="3">F-box domain-containing protein</fullName>
    </recommendedName>
</protein>
<dbReference type="Proteomes" id="UP001610335">
    <property type="component" value="Unassembled WGS sequence"/>
</dbReference>
<evidence type="ECO:0000313" key="2">
    <source>
        <dbReference type="Proteomes" id="UP001610335"/>
    </source>
</evidence>
<proteinExistence type="predicted"/>